<feature type="active site" description="Proton donor" evidence="4">
    <location>
        <position position="55"/>
    </location>
</feature>
<evidence type="ECO:0000313" key="9">
    <source>
        <dbReference type="Proteomes" id="UP000294508"/>
    </source>
</evidence>
<evidence type="ECO:0000313" key="8">
    <source>
        <dbReference type="EMBL" id="TCO18528.1"/>
    </source>
</evidence>
<evidence type="ECO:0000256" key="2">
    <source>
        <dbReference type="ARBA" id="ARBA00022857"/>
    </source>
</evidence>
<name>A0A4R2H1F1_9ACTN</name>
<evidence type="ECO:0000256" key="6">
    <source>
        <dbReference type="PIRSR" id="PIRSR000097-3"/>
    </source>
</evidence>
<reference evidence="8 9" key="1">
    <citation type="journal article" date="2015" name="Stand. Genomic Sci.">
        <title>Genomic Encyclopedia of Bacterial and Archaeal Type Strains, Phase III: the genomes of soil and plant-associated and newly described type strains.</title>
        <authorList>
            <person name="Whitman W.B."/>
            <person name="Woyke T."/>
            <person name="Klenk H.P."/>
            <person name="Zhou Y."/>
            <person name="Lilburn T.G."/>
            <person name="Beck B.J."/>
            <person name="De Vos P."/>
            <person name="Vandamme P."/>
            <person name="Eisen J.A."/>
            <person name="Garrity G."/>
            <person name="Hugenholtz P."/>
            <person name="Kyrpides N.C."/>
        </authorList>
    </citation>
    <scope>NUCLEOTIDE SEQUENCE [LARGE SCALE GENOMIC DNA]</scope>
    <source>
        <strain evidence="8 9">VKM Ac-2572</strain>
    </source>
</reference>
<dbReference type="InterPro" id="IPR023210">
    <property type="entry name" value="NADP_OxRdtase_dom"/>
</dbReference>
<dbReference type="PROSITE" id="PS00062">
    <property type="entry name" value="ALDOKETO_REDUCTASE_2"/>
    <property type="match status" value="1"/>
</dbReference>
<proteinExistence type="inferred from homology"/>
<dbReference type="InterPro" id="IPR020471">
    <property type="entry name" value="AKR"/>
</dbReference>
<comment type="similarity">
    <text evidence="1">Belongs to the aldo/keto reductase family.</text>
</comment>
<dbReference type="EMBL" id="SLWN01000015">
    <property type="protein sequence ID" value="TCO18528.1"/>
    <property type="molecule type" value="Genomic_DNA"/>
</dbReference>
<accession>A0A4R2H1F1</accession>
<protein>
    <submittedName>
        <fullName evidence="8">Diketogulonate reductase-like aldo/keto reductase</fullName>
    </submittedName>
</protein>
<dbReference type="PANTHER" id="PTHR43827">
    <property type="entry name" value="2,5-DIKETO-D-GLUCONIC ACID REDUCTASE"/>
    <property type="match status" value="1"/>
</dbReference>
<dbReference type="PANTHER" id="PTHR43827:SF3">
    <property type="entry name" value="NADP-DEPENDENT OXIDOREDUCTASE DOMAIN-CONTAINING PROTEIN"/>
    <property type="match status" value="1"/>
</dbReference>
<evidence type="ECO:0000256" key="1">
    <source>
        <dbReference type="ARBA" id="ARBA00007905"/>
    </source>
</evidence>
<gene>
    <name evidence="8" type="ORF">EV652_11572</name>
</gene>
<evidence type="ECO:0000259" key="7">
    <source>
        <dbReference type="Pfam" id="PF00248"/>
    </source>
</evidence>
<evidence type="ECO:0000256" key="5">
    <source>
        <dbReference type="PIRSR" id="PIRSR000097-2"/>
    </source>
</evidence>
<evidence type="ECO:0000256" key="3">
    <source>
        <dbReference type="ARBA" id="ARBA00023002"/>
    </source>
</evidence>
<dbReference type="FunFam" id="3.20.20.100:FF:000015">
    <property type="entry name" value="Oxidoreductase, aldo/keto reductase family"/>
    <property type="match status" value="1"/>
</dbReference>
<sequence length="276" mass="30040">MTANNSQVLRTLSNGAEIPMLGLGVWQVSDGPECERAVEAALEVGYRLIDTAQAYGNESSVGRAIQSSGIPREEIFLTTKFYPGSRDARVEAEKSLERLGTDYLDLYLIHWPQGGPTWAWPGMEAASEAGLTKGIGISNFGAAELQELLKISQIQPAVNQIQFSPFEYRRALVEACEDAGVLAQAYSPLGTGRHLGHPVVGQIASATGRTPAQVLIRWALQKGLSVIPKSTHKARIEENFAVLDFELDEQSVSALDALDTTNQTADALSQRQKWWS</sequence>
<dbReference type="AlphaFoldDB" id="A0A4R2H1F1"/>
<feature type="domain" description="NADP-dependent oxidoreductase" evidence="7">
    <location>
        <begin position="21"/>
        <end position="259"/>
    </location>
</feature>
<feature type="binding site" evidence="5">
    <location>
        <position position="110"/>
    </location>
    <ligand>
        <name>substrate</name>
    </ligand>
</feature>
<dbReference type="Gene3D" id="3.20.20.100">
    <property type="entry name" value="NADP-dependent oxidoreductase domain"/>
    <property type="match status" value="1"/>
</dbReference>
<dbReference type="PRINTS" id="PR00069">
    <property type="entry name" value="ALDKETRDTASE"/>
</dbReference>
<dbReference type="PIRSF" id="PIRSF000097">
    <property type="entry name" value="AKR"/>
    <property type="match status" value="1"/>
</dbReference>
<keyword evidence="2" id="KW-0521">NADP</keyword>
<dbReference type="PROSITE" id="PS00063">
    <property type="entry name" value="ALDOKETO_REDUCTASE_3"/>
    <property type="match status" value="1"/>
</dbReference>
<dbReference type="Proteomes" id="UP000294508">
    <property type="component" value="Unassembled WGS sequence"/>
</dbReference>
<dbReference type="RefSeq" id="WP_132213594.1">
    <property type="nucleotide sequence ID" value="NZ_SLWN01000015.1"/>
</dbReference>
<evidence type="ECO:0000256" key="4">
    <source>
        <dbReference type="PIRSR" id="PIRSR000097-1"/>
    </source>
</evidence>
<dbReference type="PROSITE" id="PS00798">
    <property type="entry name" value="ALDOKETO_REDUCTASE_1"/>
    <property type="match status" value="1"/>
</dbReference>
<dbReference type="OrthoDB" id="9804790at2"/>
<organism evidence="8 9">
    <name type="scientific">Kribbella steppae</name>
    <dbReference type="NCBI Taxonomy" id="2512223"/>
    <lineage>
        <taxon>Bacteria</taxon>
        <taxon>Bacillati</taxon>
        <taxon>Actinomycetota</taxon>
        <taxon>Actinomycetes</taxon>
        <taxon>Propionibacteriales</taxon>
        <taxon>Kribbellaceae</taxon>
        <taxon>Kribbella</taxon>
    </lineage>
</organism>
<dbReference type="InterPro" id="IPR018170">
    <property type="entry name" value="Aldo/ket_reductase_CS"/>
</dbReference>
<dbReference type="InterPro" id="IPR036812">
    <property type="entry name" value="NAD(P)_OxRdtase_dom_sf"/>
</dbReference>
<comment type="caution">
    <text evidence="8">The sequence shown here is derived from an EMBL/GenBank/DDBJ whole genome shotgun (WGS) entry which is preliminary data.</text>
</comment>
<keyword evidence="3" id="KW-0560">Oxidoreductase</keyword>
<dbReference type="Pfam" id="PF00248">
    <property type="entry name" value="Aldo_ket_red"/>
    <property type="match status" value="1"/>
</dbReference>
<keyword evidence="9" id="KW-1185">Reference proteome</keyword>
<feature type="site" description="Lowers pKa of active site Tyr" evidence="6">
    <location>
        <position position="80"/>
    </location>
</feature>
<dbReference type="CDD" id="cd19071">
    <property type="entry name" value="AKR_AKR1-5-like"/>
    <property type="match status" value="1"/>
</dbReference>
<dbReference type="GO" id="GO:0016616">
    <property type="term" value="F:oxidoreductase activity, acting on the CH-OH group of donors, NAD or NADP as acceptor"/>
    <property type="evidence" value="ECO:0007669"/>
    <property type="project" value="UniProtKB-ARBA"/>
</dbReference>
<dbReference type="SUPFAM" id="SSF51430">
    <property type="entry name" value="NAD(P)-linked oxidoreductase"/>
    <property type="match status" value="1"/>
</dbReference>